<evidence type="ECO:0000256" key="1">
    <source>
        <dbReference type="SAM" id="MobiDB-lite"/>
    </source>
</evidence>
<dbReference type="AlphaFoldDB" id="A0A9W4MLF6"/>
<name>A0A9W4MLF6_PENOL</name>
<evidence type="ECO:0000313" key="2">
    <source>
        <dbReference type="EMBL" id="CAG7991880.1"/>
    </source>
</evidence>
<keyword evidence="3" id="KW-1185">Reference proteome</keyword>
<dbReference type="OrthoDB" id="3520229at2759"/>
<comment type="caution">
    <text evidence="2">The sequence shown here is derived from an EMBL/GenBank/DDBJ whole genome shotgun (WGS) entry which is preliminary data.</text>
</comment>
<accession>A0A9W4MLF6</accession>
<dbReference type="EMBL" id="CAJVOS010000011">
    <property type="protein sequence ID" value="CAG7991880.1"/>
    <property type="molecule type" value="Genomic_DNA"/>
</dbReference>
<feature type="region of interest" description="Disordered" evidence="1">
    <location>
        <begin position="96"/>
        <end position="119"/>
    </location>
</feature>
<sequence>MSTTTSSVSATSTACGSGVWQIPTTDAACAAVIRGNVTDVMDQCCDDASTHKYDNDCAIYCLAQGQDVGKLQTCITSKSGNFNDVFCNAGLNATATSTGTKSTSTGTSTSTSSTGTSTSTDNAAIVNQPISKSGLGLVALLFSSAFMAVLS</sequence>
<reference evidence="2" key="1">
    <citation type="submission" date="2021-07" db="EMBL/GenBank/DDBJ databases">
        <authorList>
            <person name="Branca A.L. A."/>
        </authorList>
    </citation>
    <scope>NUCLEOTIDE SEQUENCE</scope>
</reference>
<proteinExistence type="predicted"/>
<gene>
    <name evidence="2" type="ORF">POLS_LOCUS1606</name>
</gene>
<protein>
    <submittedName>
        <fullName evidence="2">Uncharacterized protein</fullName>
    </submittedName>
</protein>
<evidence type="ECO:0000313" key="3">
    <source>
        <dbReference type="Proteomes" id="UP001153618"/>
    </source>
</evidence>
<organism evidence="2 3">
    <name type="scientific">Penicillium olsonii</name>
    <dbReference type="NCBI Taxonomy" id="99116"/>
    <lineage>
        <taxon>Eukaryota</taxon>
        <taxon>Fungi</taxon>
        <taxon>Dikarya</taxon>
        <taxon>Ascomycota</taxon>
        <taxon>Pezizomycotina</taxon>
        <taxon>Eurotiomycetes</taxon>
        <taxon>Eurotiomycetidae</taxon>
        <taxon>Eurotiales</taxon>
        <taxon>Aspergillaceae</taxon>
        <taxon>Penicillium</taxon>
    </lineage>
</organism>
<dbReference type="Proteomes" id="UP001153618">
    <property type="component" value="Unassembled WGS sequence"/>
</dbReference>